<evidence type="ECO:0000313" key="3">
    <source>
        <dbReference type="EMBL" id="GIE64115.1"/>
    </source>
</evidence>
<protein>
    <recommendedName>
        <fullName evidence="5">Adhesin domain-containing protein</fullName>
    </recommendedName>
</protein>
<evidence type="ECO:0000256" key="2">
    <source>
        <dbReference type="SAM" id="Phobius"/>
    </source>
</evidence>
<feature type="region of interest" description="Disordered" evidence="1">
    <location>
        <begin position="135"/>
        <end position="165"/>
    </location>
</feature>
<sequence length="362" mass="36673">MDSPALPDTESPSDEPSRTPPILPRISDYWPDAPQRLGPPADHYELPGVDATRTGPALHTGPPPREGTAEDVDDRTKRDLKPVLFLAAVLLLTGGGVFAAVSYVRTSGDAASTSLPAPAEPAPVVVAPSAQAPNPPVSIGTSPPASTAPVTVPPSAAAPGAPTGGATEKPMIPDAATFELASGVTQLRVAVGDVTNGFFRVGVGEDSTITARAVVDDGTVRVTVAPNGRKNGSARLNVLLSDEVTWSFRMRGGVKEAGVDLSGAKVGGVALIAGASTVDLVLPTQRDAIGIVEKGGIGTWRIVTDGEVPVRATFEEGAGSVTLYDDTDTGLAKGETAKSGKGDDGIRLTSSGGVGALTVQAR</sequence>
<organism evidence="3 4">
    <name type="scientific">Actinoplanes palleronii</name>
    <dbReference type="NCBI Taxonomy" id="113570"/>
    <lineage>
        <taxon>Bacteria</taxon>
        <taxon>Bacillati</taxon>
        <taxon>Actinomycetota</taxon>
        <taxon>Actinomycetes</taxon>
        <taxon>Micromonosporales</taxon>
        <taxon>Micromonosporaceae</taxon>
        <taxon>Actinoplanes</taxon>
    </lineage>
</organism>
<dbReference type="Proteomes" id="UP000624709">
    <property type="component" value="Unassembled WGS sequence"/>
</dbReference>
<evidence type="ECO:0000313" key="4">
    <source>
        <dbReference type="Proteomes" id="UP000624709"/>
    </source>
</evidence>
<comment type="caution">
    <text evidence="3">The sequence shown here is derived from an EMBL/GenBank/DDBJ whole genome shotgun (WGS) entry which is preliminary data.</text>
</comment>
<proteinExistence type="predicted"/>
<evidence type="ECO:0000256" key="1">
    <source>
        <dbReference type="SAM" id="MobiDB-lite"/>
    </source>
</evidence>
<feature type="region of interest" description="Disordered" evidence="1">
    <location>
        <begin position="1"/>
        <end position="75"/>
    </location>
</feature>
<accession>A0ABQ4B0C9</accession>
<keyword evidence="4" id="KW-1185">Reference proteome</keyword>
<keyword evidence="2" id="KW-0812">Transmembrane</keyword>
<feature type="transmembrane region" description="Helical" evidence="2">
    <location>
        <begin position="83"/>
        <end position="104"/>
    </location>
</feature>
<evidence type="ECO:0008006" key="5">
    <source>
        <dbReference type="Google" id="ProtNLM"/>
    </source>
</evidence>
<reference evidence="3 4" key="1">
    <citation type="submission" date="2021-01" db="EMBL/GenBank/DDBJ databases">
        <title>Whole genome shotgun sequence of Actinoplanes palleronii NBRC 14916.</title>
        <authorList>
            <person name="Komaki H."/>
            <person name="Tamura T."/>
        </authorList>
    </citation>
    <scope>NUCLEOTIDE SEQUENCE [LARGE SCALE GENOMIC DNA]</scope>
    <source>
        <strain evidence="3 4">NBRC 14916</strain>
    </source>
</reference>
<name>A0ABQ4B0C9_9ACTN</name>
<gene>
    <name evidence="3" type="ORF">Apa02nite_002230</name>
</gene>
<keyword evidence="2" id="KW-0472">Membrane</keyword>
<feature type="compositionally biased region" description="Low complexity" evidence="1">
    <location>
        <begin position="140"/>
        <end position="165"/>
    </location>
</feature>
<keyword evidence="2" id="KW-1133">Transmembrane helix</keyword>
<dbReference type="EMBL" id="BOMS01000005">
    <property type="protein sequence ID" value="GIE64115.1"/>
    <property type="molecule type" value="Genomic_DNA"/>
</dbReference>